<keyword evidence="9" id="KW-1185">Reference proteome</keyword>
<protein>
    <recommendedName>
        <fullName evidence="2">beta-glucosidase</fullName>
        <ecNumber evidence="2">3.2.1.21</ecNumber>
    </recommendedName>
</protein>
<dbReference type="InterPro" id="IPR033132">
    <property type="entry name" value="GH_1_N_CS"/>
</dbReference>
<dbReference type="EMBL" id="OU015567">
    <property type="protein sequence ID" value="CAG5110528.1"/>
    <property type="molecule type" value="Genomic_DNA"/>
</dbReference>
<evidence type="ECO:0000256" key="6">
    <source>
        <dbReference type="RuleBase" id="RU003690"/>
    </source>
</evidence>
<evidence type="ECO:0000256" key="1">
    <source>
        <dbReference type="ARBA" id="ARBA00010838"/>
    </source>
</evidence>
<keyword evidence="4 7" id="KW-0326">Glycosidase</keyword>
<dbReference type="PROSITE" id="PS00572">
    <property type="entry name" value="GLYCOSYL_HYDROL_F1_1"/>
    <property type="match status" value="1"/>
</dbReference>
<gene>
    <name evidence="8" type="ORF">OKIOD_LOCUS13686</name>
</gene>
<dbReference type="Pfam" id="PF00232">
    <property type="entry name" value="Glyco_hydro_1"/>
    <property type="match status" value="1"/>
</dbReference>
<feature type="active site" description="Nucleophile" evidence="5">
    <location>
        <position position="407"/>
    </location>
</feature>
<dbReference type="Gene3D" id="3.20.20.80">
    <property type="entry name" value="Glycosidases"/>
    <property type="match status" value="1"/>
</dbReference>
<evidence type="ECO:0000256" key="2">
    <source>
        <dbReference type="ARBA" id="ARBA00012744"/>
    </source>
</evidence>
<evidence type="ECO:0000256" key="3">
    <source>
        <dbReference type="ARBA" id="ARBA00022801"/>
    </source>
</evidence>
<comment type="similarity">
    <text evidence="1 6">Belongs to the glycosyl hydrolase 1 family.</text>
</comment>
<evidence type="ECO:0000313" key="9">
    <source>
        <dbReference type="Proteomes" id="UP001158576"/>
    </source>
</evidence>
<evidence type="ECO:0000256" key="5">
    <source>
        <dbReference type="PROSITE-ProRule" id="PRU10055"/>
    </source>
</evidence>
<accession>A0ABN7T258</accession>
<reference evidence="8 9" key="1">
    <citation type="submission" date="2021-04" db="EMBL/GenBank/DDBJ databases">
        <authorList>
            <person name="Bliznina A."/>
        </authorList>
    </citation>
    <scope>NUCLEOTIDE SEQUENCE [LARGE SCALE GENOMIC DNA]</scope>
</reference>
<dbReference type="InterPro" id="IPR001360">
    <property type="entry name" value="Glyco_hydro_1"/>
</dbReference>
<dbReference type="PRINTS" id="PR00131">
    <property type="entry name" value="GLHYDRLASE1"/>
</dbReference>
<keyword evidence="3 7" id="KW-0378">Hydrolase</keyword>
<evidence type="ECO:0000256" key="4">
    <source>
        <dbReference type="ARBA" id="ARBA00023295"/>
    </source>
</evidence>
<evidence type="ECO:0000256" key="7">
    <source>
        <dbReference type="RuleBase" id="RU004468"/>
    </source>
</evidence>
<dbReference type="InterPro" id="IPR018120">
    <property type="entry name" value="Glyco_hydro_1_AS"/>
</dbReference>
<dbReference type="Proteomes" id="UP001158576">
    <property type="component" value="Chromosome 2"/>
</dbReference>
<dbReference type="PANTHER" id="PTHR10353:SF36">
    <property type="entry name" value="LP05116P"/>
    <property type="match status" value="1"/>
</dbReference>
<sequence length="521" mass="59367">MKLFVPIGTAVAWHSTYQDVELGSESAKCQPDPDRDSITSGEFPKGFKWSFATAAYQIEGAYDKDGKGQNIWDKFSNENNPCHVEDCQNGNDACKSYMNMDRDVGNMAKLGIENYRFSFSWARLCPKGKCGVTGEHSAAGIKHYHDFLDKLQAANIEPFVTLYHWDLPQALQDEYGGWANETVVDDFGDYARFVFQEYGDKVKNWITLNESEVVCDLGYGAGFFAPGLTGWGPQFHCRHHTVLAHVKAYHIYDSEFRARQGGRIGITMNTNWYEPNSDLQADKDASQRWMDDQLGFWADPIYRTGDYPPSVLARIPDWALPRMTDEQKKLNLGTADFFGLNHYTTSLVKDCDNNGNNCGSSWTGLGCSEWPQAGSGWLFSVPWGFRRILSYIDQTYDSNKYPIFVTENGISSRGNGTDLNPELDDAWRIHHYTNYIGQMKRAIEEDKVNVQVYTAWSLMDNFEWTTGYHERFGLMWTNFTSDERHTYFKDSARFFGRTAMTNCLSVEGDTSTCPKAFLNLE</sequence>
<dbReference type="SUPFAM" id="SSF51445">
    <property type="entry name" value="(Trans)glycosidases"/>
    <property type="match status" value="1"/>
</dbReference>
<evidence type="ECO:0000313" key="8">
    <source>
        <dbReference type="EMBL" id="CAG5110528.1"/>
    </source>
</evidence>
<name>A0ABN7T258_OIKDI</name>
<dbReference type="PROSITE" id="PS00653">
    <property type="entry name" value="GLYCOSYL_HYDROL_F1_2"/>
    <property type="match status" value="1"/>
</dbReference>
<dbReference type="PANTHER" id="PTHR10353">
    <property type="entry name" value="GLYCOSYL HYDROLASE"/>
    <property type="match status" value="1"/>
</dbReference>
<proteinExistence type="inferred from homology"/>
<dbReference type="EC" id="3.2.1.21" evidence="2"/>
<organism evidence="8 9">
    <name type="scientific">Oikopleura dioica</name>
    <name type="common">Tunicate</name>
    <dbReference type="NCBI Taxonomy" id="34765"/>
    <lineage>
        <taxon>Eukaryota</taxon>
        <taxon>Metazoa</taxon>
        <taxon>Chordata</taxon>
        <taxon>Tunicata</taxon>
        <taxon>Appendicularia</taxon>
        <taxon>Copelata</taxon>
        <taxon>Oikopleuridae</taxon>
        <taxon>Oikopleura</taxon>
    </lineage>
</organism>
<dbReference type="InterPro" id="IPR017853">
    <property type="entry name" value="GH"/>
</dbReference>